<feature type="compositionally biased region" description="Low complexity" evidence="1">
    <location>
        <begin position="68"/>
        <end position="77"/>
    </location>
</feature>
<feature type="compositionally biased region" description="Basic residues" evidence="1">
    <location>
        <begin position="123"/>
        <end position="132"/>
    </location>
</feature>
<accession>A0AAV6ZA32</accession>
<feature type="region of interest" description="Disordered" evidence="1">
    <location>
        <begin position="48"/>
        <end position="132"/>
    </location>
</feature>
<comment type="caution">
    <text evidence="2">The sequence shown here is derived from an EMBL/GenBank/DDBJ whole genome shotgun (WGS) entry which is preliminary data.</text>
</comment>
<dbReference type="AlphaFoldDB" id="A0AAV6ZA32"/>
<reference evidence="2" key="1">
    <citation type="thesis" date="2020" institute="ProQuest LLC" country="789 East Eisenhower Parkway, Ann Arbor, MI, USA">
        <title>Comparative Genomics and Chromosome Evolution.</title>
        <authorList>
            <person name="Mudd A.B."/>
        </authorList>
    </citation>
    <scope>NUCLEOTIDE SEQUENCE</scope>
    <source>
        <strain evidence="2">237g6f4</strain>
        <tissue evidence="2">Blood</tissue>
    </source>
</reference>
<evidence type="ECO:0000256" key="1">
    <source>
        <dbReference type="SAM" id="MobiDB-lite"/>
    </source>
</evidence>
<keyword evidence="3" id="KW-1185">Reference proteome</keyword>
<name>A0AAV6ZA32_ENGPU</name>
<proteinExistence type="predicted"/>
<protein>
    <submittedName>
        <fullName evidence="2">Uncharacterized protein</fullName>
    </submittedName>
</protein>
<evidence type="ECO:0000313" key="3">
    <source>
        <dbReference type="Proteomes" id="UP000824782"/>
    </source>
</evidence>
<dbReference type="Proteomes" id="UP000824782">
    <property type="component" value="Unassembled WGS sequence"/>
</dbReference>
<organism evidence="2 3">
    <name type="scientific">Engystomops pustulosus</name>
    <name type="common">Tungara frog</name>
    <name type="synonym">Physalaemus pustulosus</name>
    <dbReference type="NCBI Taxonomy" id="76066"/>
    <lineage>
        <taxon>Eukaryota</taxon>
        <taxon>Metazoa</taxon>
        <taxon>Chordata</taxon>
        <taxon>Craniata</taxon>
        <taxon>Vertebrata</taxon>
        <taxon>Euteleostomi</taxon>
        <taxon>Amphibia</taxon>
        <taxon>Batrachia</taxon>
        <taxon>Anura</taxon>
        <taxon>Neobatrachia</taxon>
        <taxon>Hyloidea</taxon>
        <taxon>Leptodactylidae</taxon>
        <taxon>Leiuperinae</taxon>
        <taxon>Engystomops</taxon>
    </lineage>
</organism>
<evidence type="ECO:0000313" key="2">
    <source>
        <dbReference type="EMBL" id="KAG8545208.1"/>
    </source>
</evidence>
<dbReference type="EMBL" id="WNYA01001738">
    <property type="protein sequence ID" value="KAG8545208.1"/>
    <property type="molecule type" value="Genomic_DNA"/>
</dbReference>
<gene>
    <name evidence="2" type="ORF">GDO81_021225</name>
</gene>
<sequence length="132" mass="15058">MIFSKKLEKKLVFTQMDVKEKKRDKFVRDKMDFEQGLIFEWGTLKKQNFRKGGNNQRKKRTKNTEFWTTESDSSLSDDTQKNKGSNPSGIPCGESSVASFSPAVPLGNASGGGDGGRKNWHPDRKRKQVSWR</sequence>